<name>A0A223LGW1_9CAUD</name>
<keyword evidence="2" id="KW-1185">Reference proteome</keyword>
<gene>
    <name evidence="1" type="ORF">RISINGSUN_206</name>
</gene>
<accession>A0A223LGW1</accession>
<dbReference type="Proteomes" id="UP000225553">
    <property type="component" value="Segment"/>
</dbReference>
<sequence>MGMLDQRQLFLDKFVAYNKQRYASEPNKVAAFDNLSLSDVQFGTITKTEDNGVYKRSYDHVNSTSRNFTSDPQRFNAANLASQWVTTASQMADIADVRAAPPGIYFYLDALNNNARTLCVVYPYDFDTSDDVAFKDQIFTMINGACKYALDKSIFDIQPWTQSDPTDKMTYVQDEVIAGWVLTIKGTQDTLVIPDTDYGDLINEQNGGVAP</sequence>
<evidence type="ECO:0000313" key="1">
    <source>
        <dbReference type="EMBL" id="ASU03464.1"/>
    </source>
</evidence>
<evidence type="ECO:0000313" key="2">
    <source>
        <dbReference type="Proteomes" id="UP000225553"/>
    </source>
</evidence>
<proteinExistence type="predicted"/>
<protein>
    <submittedName>
        <fullName evidence="1">Uncharacterized protein</fullName>
    </submittedName>
</protein>
<reference evidence="2" key="1">
    <citation type="submission" date="2017-07" db="EMBL/GenBank/DDBJ databases">
        <authorList>
            <person name="Putnam M.J."/>
            <person name="Sharma R."/>
            <person name="Kruger J.L."/>
            <person name="Berg J.A."/>
            <person name="Payne A.M."/>
            <person name="Fajardo C.P."/>
            <person name="Breakwell D.P."/>
            <person name="Hope S."/>
            <person name="Grose J.H."/>
        </authorList>
    </citation>
    <scope>NUCLEOTIDE SEQUENCE [LARGE SCALE GENOMIC DNA]</scope>
</reference>
<organism evidence="1 2">
    <name type="scientific">Erwinia phage vB_EamM_RisingSun</name>
    <dbReference type="NCBI Taxonomy" id="2026080"/>
    <lineage>
        <taxon>Viruses</taxon>
        <taxon>Duplodnaviria</taxon>
        <taxon>Heunggongvirae</taxon>
        <taxon>Uroviricota</taxon>
        <taxon>Caudoviricetes</taxon>
        <taxon>Chimalliviridae</taxon>
        <taxon>Risingsunvirus</taxon>
        <taxon>Risingsunvirus risingsun</taxon>
    </lineage>
</organism>
<dbReference type="EMBL" id="MF459646">
    <property type="protein sequence ID" value="ASU03464.1"/>
    <property type="molecule type" value="Genomic_DNA"/>
</dbReference>